<dbReference type="Pfam" id="PF04203">
    <property type="entry name" value="Sortase"/>
    <property type="match status" value="1"/>
</dbReference>
<keyword evidence="4" id="KW-0472">Membrane</keyword>
<dbReference type="NCBIfam" id="TIGR01076">
    <property type="entry name" value="sortase_fam"/>
    <property type="match status" value="1"/>
</dbReference>
<feature type="active site" description="Acyl-thioester intermediate" evidence="2">
    <location>
        <position position="205"/>
    </location>
</feature>
<evidence type="ECO:0000256" key="4">
    <source>
        <dbReference type="SAM" id="Phobius"/>
    </source>
</evidence>
<dbReference type="Gene3D" id="2.40.260.10">
    <property type="entry name" value="Sortase"/>
    <property type="match status" value="1"/>
</dbReference>
<dbReference type="InterPro" id="IPR023365">
    <property type="entry name" value="Sortase_dom-sf"/>
</dbReference>
<name>A0A9D1LZU9_9FIRM</name>
<evidence type="ECO:0000256" key="2">
    <source>
        <dbReference type="PIRSR" id="PIRSR605754-1"/>
    </source>
</evidence>
<protein>
    <submittedName>
        <fullName evidence="5">Sortase</fullName>
    </submittedName>
</protein>
<gene>
    <name evidence="5" type="ORF">IAB70_00090</name>
</gene>
<evidence type="ECO:0000313" key="5">
    <source>
        <dbReference type="EMBL" id="HIU51024.1"/>
    </source>
</evidence>
<keyword evidence="4" id="KW-0812">Transmembrane</keyword>
<dbReference type="CDD" id="cd00004">
    <property type="entry name" value="Sortase"/>
    <property type="match status" value="1"/>
</dbReference>
<keyword evidence="1" id="KW-0378">Hydrolase</keyword>
<dbReference type="InterPro" id="IPR005754">
    <property type="entry name" value="Sortase"/>
</dbReference>
<reference evidence="5" key="2">
    <citation type="journal article" date="2021" name="PeerJ">
        <title>Extensive microbial diversity within the chicken gut microbiome revealed by metagenomics and culture.</title>
        <authorList>
            <person name="Gilroy R."/>
            <person name="Ravi A."/>
            <person name="Getino M."/>
            <person name="Pursley I."/>
            <person name="Horton D.L."/>
            <person name="Alikhan N.F."/>
            <person name="Baker D."/>
            <person name="Gharbi K."/>
            <person name="Hall N."/>
            <person name="Watson M."/>
            <person name="Adriaenssens E.M."/>
            <person name="Foster-Nyarko E."/>
            <person name="Jarju S."/>
            <person name="Secka A."/>
            <person name="Antonio M."/>
            <person name="Oren A."/>
            <person name="Chaudhuri R.R."/>
            <person name="La Ragione R."/>
            <person name="Hildebrand F."/>
            <person name="Pallen M.J."/>
        </authorList>
    </citation>
    <scope>NUCLEOTIDE SEQUENCE</scope>
    <source>
        <strain evidence="5">CHK195-15760</strain>
    </source>
</reference>
<feature type="transmembrane region" description="Helical" evidence="4">
    <location>
        <begin position="7"/>
        <end position="29"/>
    </location>
</feature>
<reference evidence="5" key="1">
    <citation type="submission" date="2020-10" db="EMBL/GenBank/DDBJ databases">
        <authorList>
            <person name="Gilroy R."/>
        </authorList>
    </citation>
    <scope>NUCLEOTIDE SEQUENCE</scope>
    <source>
        <strain evidence="5">CHK195-15760</strain>
    </source>
</reference>
<keyword evidence="4" id="KW-1133">Transmembrane helix</keyword>
<dbReference type="GO" id="GO:0016787">
    <property type="term" value="F:hydrolase activity"/>
    <property type="evidence" value="ECO:0007669"/>
    <property type="project" value="UniProtKB-KW"/>
</dbReference>
<feature type="active site" description="Proton donor/acceptor" evidence="2">
    <location>
        <position position="142"/>
    </location>
</feature>
<accession>A0A9D1LZU9</accession>
<evidence type="ECO:0000256" key="1">
    <source>
        <dbReference type="ARBA" id="ARBA00022801"/>
    </source>
</evidence>
<evidence type="ECO:0000256" key="3">
    <source>
        <dbReference type="SAM" id="MobiDB-lite"/>
    </source>
</evidence>
<dbReference type="EMBL" id="DVNH01000002">
    <property type="protein sequence ID" value="HIU51024.1"/>
    <property type="molecule type" value="Genomic_DNA"/>
</dbReference>
<dbReference type="SUPFAM" id="SSF63817">
    <property type="entry name" value="Sortase"/>
    <property type="match status" value="1"/>
</dbReference>
<proteinExistence type="predicted"/>
<feature type="compositionally biased region" description="Low complexity" evidence="3">
    <location>
        <begin position="61"/>
        <end position="79"/>
    </location>
</feature>
<comment type="caution">
    <text evidence="5">The sequence shown here is derived from an EMBL/GenBank/DDBJ whole genome shotgun (WGS) entry which is preliminary data.</text>
</comment>
<organism evidence="5 6">
    <name type="scientific">Candidatus Merdicola faecigallinarum</name>
    <dbReference type="NCBI Taxonomy" id="2840862"/>
    <lineage>
        <taxon>Bacteria</taxon>
        <taxon>Bacillati</taxon>
        <taxon>Bacillota</taxon>
        <taxon>Clostridia</taxon>
        <taxon>Candidatus Merdicola</taxon>
    </lineage>
</organism>
<feature type="region of interest" description="Disordered" evidence="3">
    <location>
        <begin position="55"/>
        <end position="83"/>
    </location>
</feature>
<dbReference type="Proteomes" id="UP000824093">
    <property type="component" value="Unassembled WGS sequence"/>
</dbReference>
<dbReference type="AlphaFoldDB" id="A0A9D1LZU9"/>
<evidence type="ECO:0000313" key="6">
    <source>
        <dbReference type="Proteomes" id="UP000824093"/>
    </source>
</evidence>
<sequence length="221" mass="25307">MEKGYNRFLTIFSIIIGIALLIVIGYFIYDLIQKYFVNKDAEDFIADYEQQVKQDVEQEQGEQTSETGTTENESGSQTGSKKKKSRTYTYKGFDVCGMIEIPKTKVKYPIISKMSKEAIETAVAVEYGPGPNQPGNTVISGHNYRNGLFFSKNKRLNNGDIVYITDNYGRRMRYTIYNKYETSQMDTAYMTRQTDGRTEITLATCNDNSKARLILWAKLDE</sequence>